<sequence>MVRRRTLLSGVVGGIAATSLNLHFGGLVQTALAAGEPIKGGTLNVGLHIPLTTLDWQSTVSHPLPHVMGHVFEGLFGFGKDFNAELELAESVEAATDGKTWTIKLRPGVKFHNGEMLKSSDVKASLERWRTVGPKGSGLNTLGSIDLPDDLTVVMNFDEPMGRFLLLLLGSDENKAVIMPQAIAEASTTPGQLTEVVGTGPYRFVEYKEDQYARLARFDDYVARDDGPNYQTGKKVGNLDEIIFWIVPEATTRVAGLESGEYDIITEVPDGEATRLEGNPDLDAIKNGPGVLLYMMFNHKVGPTSQLNIRKAIQSLIDPSEIAAAAVSNPDFALTNPSIYAPESAYNTDAGSELYTPGDIDKAKEYLAEANYNGEPVTIQVIATNSLQNRLAVAIVEQAKRAGLNLEILSYDLATWVANRRDPEKLNIYTSGGYWVDPSLWNAEFNGTFPSPEVGFISDATEKIFNELSAETEFEKRKALGEDLQREFYSQVAMVNLGYVYRLVAKRSNVMDPDGNLALGNLTLNGVYLDA</sequence>
<dbReference type="Gene3D" id="3.10.105.10">
    <property type="entry name" value="Dipeptide-binding Protein, Domain 3"/>
    <property type="match status" value="1"/>
</dbReference>
<dbReference type="PANTHER" id="PTHR30290:SF38">
    <property type="entry name" value="D,D-DIPEPTIDE-BINDING PERIPLASMIC PROTEIN DDPA-RELATED"/>
    <property type="match status" value="1"/>
</dbReference>
<dbReference type="Pfam" id="PF00496">
    <property type="entry name" value="SBP_bac_5"/>
    <property type="match status" value="1"/>
</dbReference>
<dbReference type="RefSeq" id="WP_282210169.1">
    <property type="nucleotide sequence ID" value="NZ_CP118247.1"/>
</dbReference>
<dbReference type="Proteomes" id="UP001222118">
    <property type="component" value="Chromosome"/>
</dbReference>
<feature type="domain" description="Solute-binding protein family 5" evidence="4">
    <location>
        <begin position="86"/>
        <end position="435"/>
    </location>
</feature>
<evidence type="ECO:0000256" key="1">
    <source>
        <dbReference type="ARBA" id="ARBA00004418"/>
    </source>
</evidence>
<keyword evidence="6" id="KW-1185">Reference proteome</keyword>
<name>A0ABY7YU63_9HYPH</name>
<dbReference type="InterPro" id="IPR000914">
    <property type="entry name" value="SBP_5_dom"/>
</dbReference>
<reference evidence="5 6" key="1">
    <citation type="submission" date="2023-02" db="EMBL/GenBank/DDBJ databases">
        <title>Devosia chondri sp. nov., isolated from the phycosphere of marine algae.</title>
        <authorList>
            <person name="Kim J.M."/>
            <person name="Lee J.K."/>
            <person name="Choi B.J."/>
            <person name="Bayburt H."/>
            <person name="Jeon C.O."/>
        </authorList>
    </citation>
    <scope>NUCLEOTIDE SEQUENCE [LARGE SCALE GENOMIC DNA]</scope>
    <source>
        <strain evidence="5 6">G2-5</strain>
    </source>
</reference>
<dbReference type="PIRSF" id="PIRSF002741">
    <property type="entry name" value="MppA"/>
    <property type="match status" value="1"/>
</dbReference>
<dbReference type="SUPFAM" id="SSF53850">
    <property type="entry name" value="Periplasmic binding protein-like II"/>
    <property type="match status" value="1"/>
</dbReference>
<evidence type="ECO:0000313" key="5">
    <source>
        <dbReference type="EMBL" id="WDR04648.1"/>
    </source>
</evidence>
<dbReference type="EMBL" id="CP118247">
    <property type="protein sequence ID" value="WDR04648.1"/>
    <property type="molecule type" value="Genomic_DNA"/>
</dbReference>
<evidence type="ECO:0000259" key="4">
    <source>
        <dbReference type="Pfam" id="PF00496"/>
    </source>
</evidence>
<accession>A0ABY7YU63</accession>
<proteinExistence type="inferred from homology"/>
<gene>
    <name evidence="5" type="ORF">PSQ90_09930</name>
</gene>
<keyword evidence="3" id="KW-0732">Signal</keyword>
<comment type="similarity">
    <text evidence="2">Belongs to the bacterial solute-binding protein 5 family.</text>
</comment>
<comment type="subcellular location">
    <subcellularLocation>
        <location evidence="1">Periplasm</location>
    </subcellularLocation>
</comment>
<dbReference type="Gene3D" id="3.40.190.10">
    <property type="entry name" value="Periplasmic binding protein-like II"/>
    <property type="match status" value="1"/>
</dbReference>
<dbReference type="InterPro" id="IPR030678">
    <property type="entry name" value="Peptide/Ni-bd"/>
</dbReference>
<evidence type="ECO:0000256" key="3">
    <source>
        <dbReference type="ARBA" id="ARBA00022729"/>
    </source>
</evidence>
<evidence type="ECO:0000256" key="2">
    <source>
        <dbReference type="ARBA" id="ARBA00005695"/>
    </source>
</evidence>
<evidence type="ECO:0000313" key="6">
    <source>
        <dbReference type="Proteomes" id="UP001222118"/>
    </source>
</evidence>
<dbReference type="PANTHER" id="PTHR30290">
    <property type="entry name" value="PERIPLASMIC BINDING COMPONENT OF ABC TRANSPORTER"/>
    <property type="match status" value="1"/>
</dbReference>
<dbReference type="InterPro" id="IPR039424">
    <property type="entry name" value="SBP_5"/>
</dbReference>
<organism evidence="5 6">
    <name type="scientific">Devosia rhodophyticola</name>
    <dbReference type="NCBI Taxonomy" id="3026423"/>
    <lineage>
        <taxon>Bacteria</taxon>
        <taxon>Pseudomonadati</taxon>
        <taxon>Pseudomonadota</taxon>
        <taxon>Alphaproteobacteria</taxon>
        <taxon>Hyphomicrobiales</taxon>
        <taxon>Devosiaceae</taxon>
        <taxon>Devosia</taxon>
    </lineage>
</organism>
<protein>
    <submittedName>
        <fullName evidence="5">ABC transporter substrate-binding protein</fullName>
    </submittedName>
</protein>